<gene>
    <name evidence="2" type="ORF">FHS82_000705</name>
</gene>
<reference evidence="2 3" key="1">
    <citation type="submission" date="2020-03" db="EMBL/GenBank/DDBJ databases">
        <title>Genomic Encyclopedia of Type Strains, Phase IV (KMG-IV): sequencing the most valuable type-strain genomes for metagenomic binning, comparative biology and taxonomic classification.</title>
        <authorList>
            <person name="Goeker M."/>
        </authorList>
    </citation>
    <scope>NUCLEOTIDE SEQUENCE [LARGE SCALE GENOMIC DNA]</scope>
    <source>
        <strain evidence="2 3">DSM 103870</strain>
    </source>
</reference>
<feature type="signal peptide" evidence="1">
    <location>
        <begin position="1"/>
        <end position="43"/>
    </location>
</feature>
<evidence type="ECO:0000256" key="1">
    <source>
        <dbReference type="SAM" id="SignalP"/>
    </source>
</evidence>
<dbReference type="EMBL" id="JAASQI010000001">
    <property type="protein sequence ID" value="NIJ56892.1"/>
    <property type="molecule type" value="Genomic_DNA"/>
</dbReference>
<dbReference type="Proteomes" id="UP001429580">
    <property type="component" value="Unassembled WGS sequence"/>
</dbReference>
<evidence type="ECO:0000313" key="2">
    <source>
        <dbReference type="EMBL" id="NIJ56892.1"/>
    </source>
</evidence>
<keyword evidence="1" id="KW-0732">Signal</keyword>
<evidence type="ECO:0000313" key="3">
    <source>
        <dbReference type="Proteomes" id="UP001429580"/>
    </source>
</evidence>
<comment type="caution">
    <text evidence="2">The sequence shown here is derived from an EMBL/GenBank/DDBJ whole genome shotgun (WGS) entry which is preliminary data.</text>
</comment>
<keyword evidence="3" id="KW-1185">Reference proteome</keyword>
<dbReference type="RefSeq" id="WP_166948733.1">
    <property type="nucleotide sequence ID" value="NZ_JAASQI010000001.1"/>
</dbReference>
<name>A0ABX0UVV2_9HYPH</name>
<accession>A0ABX0UVV2</accession>
<dbReference type="SUPFAM" id="SSF48452">
    <property type="entry name" value="TPR-like"/>
    <property type="match status" value="1"/>
</dbReference>
<dbReference type="SMART" id="SM00028">
    <property type="entry name" value="TPR"/>
    <property type="match status" value="3"/>
</dbReference>
<dbReference type="InterPro" id="IPR019734">
    <property type="entry name" value="TPR_rpt"/>
</dbReference>
<proteinExistence type="predicted"/>
<feature type="chain" id="PRO_5046954179" evidence="1">
    <location>
        <begin position="44"/>
        <end position="214"/>
    </location>
</feature>
<dbReference type="InterPro" id="IPR011990">
    <property type="entry name" value="TPR-like_helical_dom_sf"/>
</dbReference>
<sequence length="214" mass="23009">MKIFAIRLAAIRKLFQCGPGLPVRATLLALALLGAGHPPAARADGVASPDASRESGSALDTLYEQLAGARDAREAKRIEAAIARNWLRSGSDTADLLLTRAHTALGVDDAALAIELIDRAIVLRPDWTEAYALRGQVFAAIGDDERAVADINQVLLRDGRHFVALQTLAEILERTGIRKGALTLYERALAVNPHLDGVRTAREKLRSAVEGRPL</sequence>
<protein>
    <submittedName>
        <fullName evidence="2">Tetratricopeptide (TPR) repeat protein</fullName>
    </submittedName>
</protein>
<dbReference type="Gene3D" id="1.25.40.10">
    <property type="entry name" value="Tetratricopeptide repeat domain"/>
    <property type="match status" value="1"/>
</dbReference>
<organism evidence="2 3">
    <name type="scientific">Pseudochelatococcus lubricantis</name>
    <dbReference type="NCBI Taxonomy" id="1538102"/>
    <lineage>
        <taxon>Bacteria</taxon>
        <taxon>Pseudomonadati</taxon>
        <taxon>Pseudomonadota</taxon>
        <taxon>Alphaproteobacteria</taxon>
        <taxon>Hyphomicrobiales</taxon>
        <taxon>Chelatococcaceae</taxon>
        <taxon>Pseudochelatococcus</taxon>
    </lineage>
</organism>